<dbReference type="Gene3D" id="3.20.20.370">
    <property type="entry name" value="Glycoside hydrolase/deacetylase"/>
    <property type="match status" value="1"/>
</dbReference>
<sequence>MAHGVLSGIGLGAVFSLSVAGVISVVVPMEPQPMPETEVAAPATKPVLAVPEPAVSEPVTSLSAQSGTNTSPAEVVPDVIENTDLPIESDAPIEPDMPIEADVPPEPETTALAPQLESDLGAGVAPAIVQQAPVTPPTADPVVAPTASTSAAAPVQDVTEADSVPQVPVATPRPETGDIGALTLPKPLPSSVTARIAEDAPVLPNPQALAPMMPDDSPDVAMPEPAEVVAPQEDLVPSAPEAAETPEAAPQTAAEETLEPKPVKPRVLPAPNSSSTETLGTSARPSIGTPAKTLIDRNTKTAQTQQAGSTPSSLGVSAENQPINLYAQPFSNPDDLPMMSIVLIDTGVDLDTNEIGLPALSSFPYPISFAVDVSLPDAAERVAQYRANGFEVLAMLNLPQGAQPSDAEVSMSVALSEMPEVIGVLEGTGEGVQGSREVADQVTRILKASGHGLVTQSKGLNSVPKLAVKQGVPAAPIFRDFDSEGQKPRVIRRFLDQAAFKAGQEGGVIMLGRLRPETIEALLVWGLADRAGSVALVPVSAVLLDQR</sequence>
<feature type="region of interest" description="Disordered" evidence="1">
    <location>
        <begin position="53"/>
        <end position="74"/>
    </location>
</feature>
<dbReference type="InterPro" id="IPR011330">
    <property type="entry name" value="Glyco_hydro/deAcase_b/a-brl"/>
</dbReference>
<dbReference type="AlphaFoldDB" id="A0A7W6E2Y5"/>
<organism evidence="2 3">
    <name type="scientific">Sulfitobacter undariae</name>
    <dbReference type="NCBI Taxonomy" id="1563671"/>
    <lineage>
        <taxon>Bacteria</taxon>
        <taxon>Pseudomonadati</taxon>
        <taxon>Pseudomonadota</taxon>
        <taxon>Alphaproteobacteria</taxon>
        <taxon>Rhodobacterales</taxon>
        <taxon>Roseobacteraceae</taxon>
        <taxon>Sulfitobacter</taxon>
    </lineage>
</organism>
<feature type="region of interest" description="Disordered" evidence="1">
    <location>
        <begin position="159"/>
        <end position="184"/>
    </location>
</feature>
<gene>
    <name evidence="2" type="ORF">GGR95_001447</name>
</gene>
<evidence type="ECO:0000313" key="3">
    <source>
        <dbReference type="Proteomes" id="UP000530268"/>
    </source>
</evidence>
<proteinExistence type="predicted"/>
<feature type="compositionally biased region" description="Polar residues" evidence="1">
    <location>
        <begin position="271"/>
        <end position="284"/>
    </location>
</feature>
<comment type="caution">
    <text evidence="2">The sequence shown here is derived from an EMBL/GenBank/DDBJ whole genome shotgun (WGS) entry which is preliminary data.</text>
</comment>
<evidence type="ECO:0000256" key="1">
    <source>
        <dbReference type="SAM" id="MobiDB-lite"/>
    </source>
</evidence>
<evidence type="ECO:0000313" key="2">
    <source>
        <dbReference type="EMBL" id="MBB3993816.1"/>
    </source>
</evidence>
<dbReference type="CDD" id="cd10936">
    <property type="entry name" value="CE4_DAC2"/>
    <property type="match status" value="1"/>
</dbReference>
<feature type="compositionally biased region" description="Low complexity" evidence="1">
    <location>
        <begin position="239"/>
        <end position="255"/>
    </location>
</feature>
<dbReference type="InterPro" id="IPR006837">
    <property type="entry name" value="Divergent_DAC"/>
</dbReference>
<dbReference type="EMBL" id="JACIEI010000003">
    <property type="protein sequence ID" value="MBB3993816.1"/>
    <property type="molecule type" value="Genomic_DNA"/>
</dbReference>
<accession>A0A7W6E2Y5</accession>
<dbReference type="Pfam" id="PF04748">
    <property type="entry name" value="Polysacc_deac_2"/>
    <property type="match status" value="1"/>
</dbReference>
<feature type="compositionally biased region" description="Polar residues" evidence="1">
    <location>
        <begin position="58"/>
        <end position="72"/>
    </location>
</feature>
<feature type="region of interest" description="Disordered" evidence="1">
    <location>
        <begin position="238"/>
        <end position="291"/>
    </location>
</feature>
<reference evidence="2 3" key="1">
    <citation type="submission" date="2020-08" db="EMBL/GenBank/DDBJ databases">
        <title>Genomic Encyclopedia of Type Strains, Phase IV (KMG-IV): sequencing the most valuable type-strain genomes for metagenomic binning, comparative biology and taxonomic classification.</title>
        <authorList>
            <person name="Goeker M."/>
        </authorList>
    </citation>
    <scope>NUCLEOTIDE SEQUENCE [LARGE SCALE GENOMIC DNA]</scope>
    <source>
        <strain evidence="2 3">DSM 102234</strain>
    </source>
</reference>
<name>A0A7W6E2Y5_9RHOB</name>
<dbReference type="Proteomes" id="UP000530268">
    <property type="component" value="Unassembled WGS sequence"/>
</dbReference>
<dbReference type="RefSeq" id="WP_184564241.1">
    <property type="nucleotide sequence ID" value="NZ_JACIEI010000003.1"/>
</dbReference>
<protein>
    <submittedName>
        <fullName evidence="2">Polysaccharide deacetylase 2 family uncharacterized protein YibQ</fullName>
    </submittedName>
</protein>
<dbReference type="SUPFAM" id="SSF88713">
    <property type="entry name" value="Glycoside hydrolase/deacetylase"/>
    <property type="match status" value="1"/>
</dbReference>
<dbReference type="GO" id="GO:0005975">
    <property type="term" value="P:carbohydrate metabolic process"/>
    <property type="evidence" value="ECO:0007669"/>
    <property type="project" value="InterPro"/>
</dbReference>
<keyword evidence="3" id="KW-1185">Reference proteome</keyword>